<accession>A0A3P3TB00</accession>
<dbReference type="Gene3D" id="3.40.50.620">
    <property type="entry name" value="HUPs"/>
    <property type="match status" value="1"/>
</dbReference>
<evidence type="ECO:0000313" key="3">
    <source>
        <dbReference type="Proteomes" id="UP000267017"/>
    </source>
</evidence>
<dbReference type="PANTHER" id="PTHR43196">
    <property type="entry name" value="SULFATE ADENYLYLTRANSFERASE SUBUNIT 2"/>
    <property type="match status" value="1"/>
</dbReference>
<dbReference type="InterPro" id="IPR002500">
    <property type="entry name" value="PAPS_reduct_dom"/>
</dbReference>
<proteinExistence type="predicted"/>
<evidence type="ECO:0000259" key="1">
    <source>
        <dbReference type="Pfam" id="PF01507"/>
    </source>
</evidence>
<organism evidence="2 3">
    <name type="scientific">Paenibacillus oralis</name>
    <dbReference type="NCBI Taxonomy" id="2490856"/>
    <lineage>
        <taxon>Bacteria</taxon>
        <taxon>Bacillati</taxon>
        <taxon>Bacillota</taxon>
        <taxon>Bacilli</taxon>
        <taxon>Bacillales</taxon>
        <taxon>Paenibacillaceae</taxon>
        <taxon>Paenibacillus</taxon>
    </lineage>
</organism>
<comment type="caution">
    <text evidence="2">The sequence shown here is derived from an EMBL/GenBank/DDBJ whole genome shotgun (WGS) entry which is preliminary data.</text>
</comment>
<evidence type="ECO:0000313" key="2">
    <source>
        <dbReference type="EMBL" id="RRJ54699.1"/>
    </source>
</evidence>
<dbReference type="InterPro" id="IPR050128">
    <property type="entry name" value="Sulfate_adenylyltrnsfr_sub2"/>
</dbReference>
<dbReference type="EMBL" id="RRCN01000002">
    <property type="protein sequence ID" value="RRJ54699.1"/>
    <property type="molecule type" value="Genomic_DNA"/>
</dbReference>
<dbReference type="Proteomes" id="UP000267017">
    <property type="component" value="Unassembled WGS sequence"/>
</dbReference>
<dbReference type="GO" id="GO:0003824">
    <property type="term" value="F:catalytic activity"/>
    <property type="evidence" value="ECO:0007669"/>
    <property type="project" value="InterPro"/>
</dbReference>
<dbReference type="InterPro" id="IPR014729">
    <property type="entry name" value="Rossmann-like_a/b/a_fold"/>
</dbReference>
<keyword evidence="3" id="KW-1185">Reference proteome</keyword>
<protein>
    <submittedName>
        <fullName evidence="2">PAPS reductase/FAD synthetase</fullName>
    </submittedName>
</protein>
<dbReference type="AlphaFoldDB" id="A0A3P3TB00"/>
<reference evidence="2 3" key="1">
    <citation type="submission" date="2018-11" db="EMBL/GenBank/DDBJ databases">
        <title>Genome sequencing of Paenibacillus sp. KCOM 3021 (= ChDC PVNT-B20).</title>
        <authorList>
            <person name="Kook J.-K."/>
            <person name="Park S.-N."/>
            <person name="Lim Y.K."/>
        </authorList>
    </citation>
    <scope>NUCLEOTIDE SEQUENCE [LARGE SCALE GENOMIC DNA]</scope>
    <source>
        <strain evidence="2 3">KCOM 3021</strain>
    </source>
</reference>
<name>A0A3P3TB00_9BACL</name>
<dbReference type="OrthoDB" id="9774475at2"/>
<sequence length="642" mass="74093">MLLVIMFWRDKYMNSLSLPEDSVLEYRFEDGPNKINPQGDLKRHNSITKVVWAMLQKYEYSFWGVLRNWSAVFQFEKLHMVVHHFINDIPDERLIERSCGLRWDLFLVKEGIIEELFDYFEKKGFTVEVPNQDFVDAYLTEAFGMDDWHLHSPKHKFMIWVRRSDMAFLIELFFDKPYAPYGVKKRLEWPDFQSGQLSLWDDLPDVQKRRKQSTASITIKGEDLTIEEKVPEEVDSITDMAIERIFNENSTVIANYSGGKDSTVIVQKCIKFKLEHPENKTRLVILSADTGGADNPLIRQHIRKTKQAVEDLNLNIEFIIVEPDVENSYFTCVFGKGYQPPSSQFKWCVDRLKITPGRIALWDYVQTGEKVCQILGSRSSESTTRALSVEKEYGDEFYGSHIAFDGKLRTAAPIRHWTARNVVTYLVRNAAPYDYSNYVLLNLYGSAAGGMDECPIGAAIQSESQAVSACTGKSSRFGCAFCTVINEDSSLYNLSLDYPEELENFYLFRTALKRTQDIRYGGFTAFQRKGKYRFEPGFGDMTIGIRTILLRLMREYEIPILEEEVYTIYRMVEERECREGFAVSERFRKALFGLLDTSPIFYPHADPIMNPTGMIDVCTSNDKDAIERVIAMIEAGEIEVAE</sequence>
<dbReference type="PANTHER" id="PTHR43196:SF2">
    <property type="entry name" value="PHOSPHOADENOSINE PHOSPHOSULFATE REDUCTASE"/>
    <property type="match status" value="1"/>
</dbReference>
<feature type="domain" description="Phosphoadenosine phosphosulphate reductase" evidence="1">
    <location>
        <begin position="253"/>
        <end position="433"/>
    </location>
</feature>
<dbReference type="SUPFAM" id="SSF52402">
    <property type="entry name" value="Adenine nucleotide alpha hydrolases-like"/>
    <property type="match status" value="1"/>
</dbReference>
<dbReference type="Pfam" id="PF01507">
    <property type="entry name" value="PAPS_reduct"/>
    <property type="match status" value="1"/>
</dbReference>
<gene>
    <name evidence="2" type="ORF">EHV15_34440</name>
</gene>